<feature type="region of interest" description="Disordered" evidence="1">
    <location>
        <begin position="217"/>
        <end position="239"/>
    </location>
</feature>
<evidence type="ECO:0000313" key="5">
    <source>
        <dbReference type="EMBL" id="GAA4404482.1"/>
    </source>
</evidence>
<organism evidence="5 6">
    <name type="scientific">Fodinibacter luteus</name>
    <dbReference type="NCBI Taxonomy" id="552064"/>
    <lineage>
        <taxon>Bacteria</taxon>
        <taxon>Bacillati</taxon>
        <taxon>Actinomycetota</taxon>
        <taxon>Actinomycetes</taxon>
        <taxon>Micrococcales</taxon>
        <taxon>Intrasporangiaceae</taxon>
        <taxon>Fodinibacter (ex Wang et al. 2009)</taxon>
    </lineage>
</organism>
<keyword evidence="2" id="KW-0472">Membrane</keyword>
<dbReference type="Pfam" id="PF10081">
    <property type="entry name" value="Abhydrolase_9"/>
    <property type="match status" value="1"/>
</dbReference>
<comment type="caution">
    <text evidence="5">The sequence shown here is derived from an EMBL/GenBank/DDBJ whole genome shotgun (WGS) entry which is preliminary data.</text>
</comment>
<feature type="transmembrane region" description="Helical" evidence="2">
    <location>
        <begin position="32"/>
        <end position="53"/>
    </location>
</feature>
<reference evidence="6" key="1">
    <citation type="journal article" date="2019" name="Int. J. Syst. Evol. Microbiol.">
        <title>The Global Catalogue of Microorganisms (GCM) 10K type strain sequencing project: providing services to taxonomists for standard genome sequencing and annotation.</title>
        <authorList>
            <consortium name="The Broad Institute Genomics Platform"/>
            <consortium name="The Broad Institute Genome Sequencing Center for Infectious Disease"/>
            <person name="Wu L."/>
            <person name="Ma J."/>
        </authorList>
    </citation>
    <scope>NUCLEOTIDE SEQUENCE [LARGE SCALE GENOMIC DNA]</scope>
    <source>
        <strain evidence="6">JCM 17809</strain>
    </source>
</reference>
<feature type="domain" description="Alpha/beta-hydrolase catalytic" evidence="3">
    <location>
        <begin position="273"/>
        <end position="561"/>
    </location>
</feature>
<evidence type="ECO:0000256" key="1">
    <source>
        <dbReference type="SAM" id="MobiDB-lite"/>
    </source>
</evidence>
<feature type="transmembrane region" description="Helical" evidence="2">
    <location>
        <begin position="181"/>
        <end position="205"/>
    </location>
</feature>
<dbReference type="Proteomes" id="UP001500945">
    <property type="component" value="Unassembled WGS sequence"/>
</dbReference>
<sequence>MTVAFVEQAAVRARESPWVPVLGRPESVLDRVLSGVGLTAATWAFAASLVPSLLPRAAWLQGVVSGVTVVVGYGLGAGAHAVWRYLGIPGLRGRWRTASLVVLVGLGLVAVLFNAWKLVGWQNDIRALFGMEPTSPLIWPVVLVVTFSVATLLLVLARAVRLLGHLTVSRLARRLPRRLSVVLGVGLVVTLLWGLWSGVIVNGFFAGANAFFAPRDTTGSHSTDRPTAPERSGSPQSLTSWEDLGYYGRLFVRGGPTVERLEAVNGPGAKQPIRVFAGLHSADTVQARADLVLEELKRTGAFDRKVLVVATTTGMGLLDHRATDPLEYLWNGDTAIAGVQYSYLPSWISLLGDQEAVVDTSRTVFETVRSHWATLPEAERPALYLYGLSLGTMGVESVLTSVNIVNEPVDGALMVGPTFLNDLHARLGTDRDAGSPASLPVYEEGRTVRFSDEHGGLERGTAAWGPTRLVYLQHASDPVVFFSSDLAFDRPEWLDDGQRGPDVVETMGWVPLVTMWQVLLDMPGAGDVPDGYGHMYTARANLEGWAAVTEPPGWTVEQGERIAAALGAR</sequence>
<keyword evidence="6" id="KW-1185">Reference proteome</keyword>
<dbReference type="RefSeq" id="WP_345204665.1">
    <property type="nucleotide sequence ID" value="NZ_BAABGM010000011.1"/>
</dbReference>
<name>A0ABP8KDT1_9MICO</name>
<evidence type="ECO:0000256" key="2">
    <source>
        <dbReference type="SAM" id="Phobius"/>
    </source>
</evidence>
<gene>
    <name evidence="5" type="ORF">GCM10023168_17170</name>
</gene>
<feature type="transmembrane region" description="Helical" evidence="2">
    <location>
        <begin position="136"/>
        <end position="160"/>
    </location>
</feature>
<feature type="transmembrane region" description="Helical" evidence="2">
    <location>
        <begin position="59"/>
        <end position="83"/>
    </location>
</feature>
<protein>
    <submittedName>
        <fullName evidence="5">Alpha/beta-hydrolase family protein</fullName>
    </submittedName>
</protein>
<dbReference type="InterPro" id="IPR027787">
    <property type="entry name" value="Alpha/beta-hydrolase_catalytic"/>
</dbReference>
<evidence type="ECO:0000259" key="4">
    <source>
        <dbReference type="Pfam" id="PF15420"/>
    </source>
</evidence>
<evidence type="ECO:0000259" key="3">
    <source>
        <dbReference type="Pfam" id="PF10081"/>
    </source>
</evidence>
<dbReference type="InterPro" id="IPR027788">
    <property type="entry name" value="Alpha/beta-hydrolase_N_dom"/>
</dbReference>
<keyword evidence="2" id="KW-0812">Transmembrane</keyword>
<feature type="transmembrane region" description="Helical" evidence="2">
    <location>
        <begin position="95"/>
        <end position="116"/>
    </location>
</feature>
<dbReference type="EMBL" id="BAABGM010000011">
    <property type="protein sequence ID" value="GAA4404482.1"/>
    <property type="molecule type" value="Genomic_DNA"/>
</dbReference>
<keyword evidence="2" id="KW-1133">Transmembrane helix</keyword>
<proteinExistence type="predicted"/>
<dbReference type="PIRSF" id="PIRSF007542">
    <property type="entry name" value="UCP007542"/>
    <property type="match status" value="1"/>
</dbReference>
<evidence type="ECO:0000313" key="6">
    <source>
        <dbReference type="Proteomes" id="UP001500945"/>
    </source>
</evidence>
<feature type="domain" description="Alpha/beta-hydrolase N-terminal" evidence="4">
    <location>
        <begin position="49"/>
        <end position="256"/>
    </location>
</feature>
<dbReference type="InterPro" id="IPR012037">
    <property type="entry name" value="Alpha/beta-hydrolase_fam"/>
</dbReference>
<accession>A0ABP8KDT1</accession>
<dbReference type="Pfam" id="PF15420">
    <property type="entry name" value="Abhydrolase_9_N"/>
    <property type="match status" value="1"/>
</dbReference>